<proteinExistence type="predicted"/>
<keyword evidence="2" id="KW-1185">Reference proteome</keyword>
<dbReference type="EMBL" id="MU070134">
    <property type="protein sequence ID" value="KAF5829629.1"/>
    <property type="molecule type" value="Genomic_DNA"/>
</dbReference>
<reference evidence="1" key="1">
    <citation type="submission" date="2017-08" db="EMBL/GenBank/DDBJ databases">
        <authorList>
            <person name="Polle J.E."/>
            <person name="Barry K."/>
            <person name="Cushman J."/>
            <person name="Schmutz J."/>
            <person name="Tran D."/>
            <person name="Hathwaick L.T."/>
            <person name="Yim W.C."/>
            <person name="Jenkins J."/>
            <person name="Mckie-Krisberg Z.M."/>
            <person name="Prochnik S."/>
            <person name="Lindquist E."/>
            <person name="Dockter R.B."/>
            <person name="Adam C."/>
            <person name="Molina H."/>
            <person name="Bunkerborg J."/>
            <person name="Jin E."/>
            <person name="Buchheim M."/>
            <person name="Magnuson J."/>
        </authorList>
    </citation>
    <scope>NUCLEOTIDE SEQUENCE</scope>
    <source>
        <strain evidence="1">CCAP 19/18</strain>
    </source>
</reference>
<comment type="caution">
    <text evidence="1">The sequence shown here is derived from an EMBL/GenBank/DDBJ whole genome shotgun (WGS) entry which is preliminary data.</text>
</comment>
<name>A0ABQ7G4W8_DUNSA</name>
<organism evidence="1 2">
    <name type="scientific">Dunaliella salina</name>
    <name type="common">Green alga</name>
    <name type="synonym">Protococcus salinus</name>
    <dbReference type="NCBI Taxonomy" id="3046"/>
    <lineage>
        <taxon>Eukaryota</taxon>
        <taxon>Viridiplantae</taxon>
        <taxon>Chlorophyta</taxon>
        <taxon>core chlorophytes</taxon>
        <taxon>Chlorophyceae</taxon>
        <taxon>CS clade</taxon>
        <taxon>Chlamydomonadales</taxon>
        <taxon>Dunaliellaceae</taxon>
        <taxon>Dunaliella</taxon>
    </lineage>
</organism>
<protein>
    <submittedName>
        <fullName evidence="1">Uncharacterized protein</fullName>
    </submittedName>
</protein>
<accession>A0ABQ7G4W8</accession>
<dbReference type="Proteomes" id="UP000815325">
    <property type="component" value="Unassembled WGS sequence"/>
</dbReference>
<evidence type="ECO:0000313" key="2">
    <source>
        <dbReference type="Proteomes" id="UP000815325"/>
    </source>
</evidence>
<evidence type="ECO:0000313" key="1">
    <source>
        <dbReference type="EMBL" id="KAF5829629.1"/>
    </source>
</evidence>
<sequence length="354" mass="36144">MEEDGDALLEVTLQRADLVIQSCTVTKGQVHAALLATELDNLRRVLAILTGAGACISLPANKDDAPEAQLAASATITKAMELFKSGQQLSISAEASSPPSQQQKVADVHINEEKLKQKDVATDEAIAGLALDTAAAQHQPPGDNTRASNLKHLALEVVQCAWPSVKPILAYVATTCALPPDIAGAIDVAVLEDYVAEAHDTIALHAMMLWQLGNYEGALSTATECVTLLQEHAVPVSPSIGRALCVDLAGMLVDLGRPAVQSASSAAAGPPDLHAAPPKASGGACGAHGANVGGGRQPFQLHGGPPGLHAALQVLVLPSKSICCPAALQAYLMPLHALKGGTCGSHGAGVAEGC</sequence>
<gene>
    <name evidence="1" type="ORF">DUNSADRAFT_15713</name>
</gene>